<dbReference type="PANTHER" id="PTHR41259">
    <property type="entry name" value="DOUBLE-STRAND BREAK REPAIR RAD50 ATPASE, PUTATIVE-RELATED"/>
    <property type="match status" value="1"/>
</dbReference>
<accession>A0ABP9UT43</accession>
<dbReference type="InterPro" id="IPR027417">
    <property type="entry name" value="P-loop_NTPase"/>
</dbReference>
<sequence>MRFDSIQIPAFGPFTGLKLSFPKSETDLHLIYGPNEAGKSSLLRAIHHLLYGIPTRTEDNFLHPYGKLLIGASISDGEGGLSFFRKKGNSGTLLDADQNSIDEGQLKAFCGSVNDEFFTHMFGLGTDSLREGAAKLLSGEGELGTLLFSASLGGSPIDAALETLQAEADGLFAGKGRNANAIVQATKAFREYEKQARDLSTSANAWTTLQKVIKKAREEFKSREGTLKKNRQRESHLRNLIQAIPLVVELNELDGELAEITLPELPSDFPERVRTVQSELSQGQVLHDAHESTLAAKREQLKGIEPYQSLVKDAPDLDSLHQGISSHLQDLELRADKDEALHRLQQELEKHLKELGLDSVEALNALPDPSAGDVATLEECAGSLADADRALAQAMANVEQTDEELTEARTKLDALGEEEITAEILDLSDRLEEHGQNARVAASQADERKKLAAGLEQKARQLGLSDRTVDEIRSLPVPGMALLEQLRDEGKSLGEMRARAQERMDEQDEAIIGKQADMKRISGSIVIHTEEELSQVRGERDRRWAALATHLKDGTAAEPTEVERLSGDIQKSDGIVDALREHASVLGEVATLDRDLTLLQNQRAHAAEVVERIDAEKAEWKKRWEEASRIIADRSFQPAELMEWREQWESWCELDGRLTALTSKIELHERNEEALLGELRKHFDRDDGSYGVLSRRLNTTIEDAKTAKGEGKVLGESVAKLTKKKARQESARMSASESLDAVRKQWNDALAMHQLEPRTTAKAAVVILNARRRARETQRAITDVSERLQSLGEDIADFKKRLCDQRNKHQPESPEFDPRNPDLTEKRLWKALEEARSRQTKHDTLKEEITTLETELKKKQHFIEAAEEQLKDLVAEARVKAVDELSSAISQFEKRQILVERREAAHRNLVNLAGSSPVEDLIGEAESAERAELQAEVDQLAPEIETLQQGRDEARDRLNEELSKRAELEKAEGGAMEAKQKAANALAEIVTDSERFIRLHHAIAFLKAQIEAYREKSQGPMIAKTSEFFATLTNGSFEGVAGQAHDSDPNRIHLVARRRRANDQEIPEALPTSALSEGTRDQLYLALRLAAIDIHLESHAPMPLILDDILMTFDDERAKSVLRVLATLSRNTQVVVFTHHEHTLDLAKGLLADGQVQRLPAN</sequence>
<reference evidence="3 4" key="1">
    <citation type="submission" date="2024-02" db="EMBL/GenBank/DDBJ databases">
        <title>Haloferula sargassicola NBRC 104335.</title>
        <authorList>
            <person name="Ichikawa N."/>
            <person name="Katano-Makiyama Y."/>
            <person name="Hidaka K."/>
        </authorList>
    </citation>
    <scope>NUCLEOTIDE SEQUENCE [LARGE SCALE GENOMIC DNA]</scope>
    <source>
        <strain evidence="3 4">NBRC 104335</strain>
    </source>
</reference>
<organism evidence="3 4">
    <name type="scientific">Haloferula sargassicola</name>
    <dbReference type="NCBI Taxonomy" id="490096"/>
    <lineage>
        <taxon>Bacteria</taxon>
        <taxon>Pseudomonadati</taxon>
        <taxon>Verrucomicrobiota</taxon>
        <taxon>Verrucomicrobiia</taxon>
        <taxon>Verrucomicrobiales</taxon>
        <taxon>Verrucomicrobiaceae</taxon>
        <taxon>Haloferula</taxon>
    </lineage>
</organism>
<evidence type="ECO:0000313" key="4">
    <source>
        <dbReference type="Proteomes" id="UP001476282"/>
    </source>
</evidence>
<keyword evidence="1" id="KW-0175">Coiled coil</keyword>
<dbReference type="PANTHER" id="PTHR41259:SF1">
    <property type="entry name" value="DOUBLE-STRAND BREAK REPAIR RAD50 ATPASE, PUTATIVE-RELATED"/>
    <property type="match status" value="1"/>
</dbReference>
<feature type="coiled-coil region" evidence="1">
    <location>
        <begin position="384"/>
        <end position="418"/>
    </location>
</feature>
<feature type="coiled-coil region" evidence="1">
    <location>
        <begin position="849"/>
        <end position="883"/>
    </location>
</feature>
<dbReference type="RefSeq" id="WP_353567966.1">
    <property type="nucleotide sequence ID" value="NZ_BAABRI010000018.1"/>
</dbReference>
<keyword evidence="4" id="KW-1185">Reference proteome</keyword>
<comment type="caution">
    <text evidence="3">The sequence shown here is derived from an EMBL/GenBank/DDBJ whole genome shotgun (WGS) entry which is preliminary data.</text>
</comment>
<proteinExistence type="predicted"/>
<evidence type="ECO:0000256" key="1">
    <source>
        <dbReference type="SAM" id="Coils"/>
    </source>
</evidence>
<feature type="domain" description="YhaN AAA" evidence="2">
    <location>
        <begin position="1"/>
        <end position="206"/>
    </location>
</feature>
<name>A0ABP9UT43_9BACT</name>
<protein>
    <recommendedName>
        <fullName evidence="2">YhaN AAA domain-containing protein</fullName>
    </recommendedName>
</protein>
<dbReference type="Proteomes" id="UP001476282">
    <property type="component" value="Unassembled WGS sequence"/>
</dbReference>
<dbReference type="InterPro" id="IPR038734">
    <property type="entry name" value="YhaN_AAA"/>
</dbReference>
<dbReference type="SUPFAM" id="SSF52540">
    <property type="entry name" value="P-loop containing nucleoside triphosphate hydrolases"/>
    <property type="match status" value="2"/>
</dbReference>
<gene>
    <name evidence="3" type="ORF">Hsar01_03095</name>
</gene>
<dbReference type="Gene3D" id="3.40.50.300">
    <property type="entry name" value="P-loop containing nucleotide triphosphate hydrolases"/>
    <property type="match status" value="2"/>
</dbReference>
<dbReference type="EMBL" id="BAABRI010000018">
    <property type="protein sequence ID" value="GAA5483861.1"/>
    <property type="molecule type" value="Genomic_DNA"/>
</dbReference>
<evidence type="ECO:0000259" key="2">
    <source>
        <dbReference type="Pfam" id="PF13514"/>
    </source>
</evidence>
<feature type="coiled-coil region" evidence="1">
    <location>
        <begin position="944"/>
        <end position="988"/>
    </location>
</feature>
<dbReference type="Pfam" id="PF13514">
    <property type="entry name" value="AAA_27"/>
    <property type="match status" value="1"/>
</dbReference>
<evidence type="ECO:0000313" key="3">
    <source>
        <dbReference type="EMBL" id="GAA5483861.1"/>
    </source>
</evidence>